<comment type="caution">
    <text evidence="1">The sequence shown here is derived from an EMBL/GenBank/DDBJ whole genome shotgun (WGS) entry which is preliminary data.</text>
</comment>
<dbReference type="GO" id="GO:0048364">
    <property type="term" value="P:root development"/>
    <property type="evidence" value="ECO:0007669"/>
    <property type="project" value="InterPro"/>
</dbReference>
<sequence>MASKYHVRSISLPSTSHPSTVRVEEELNKLRTWEATSTSTSGSICNALSGLEVLYISLDDLLNMTLTQQVVSCKQQEKCVEELLDGSVRILDICGITRDILLQIREHVQDLQSALRRRKGDSSIESKVAEYRSFRKNMKKTSKKLIITLKQMENKFGASPLLDQDHHLSAMIRVLREVTTMNICIFQSLLSFLAVPVSMPKATKWSLFTKLMQKGVVACEENPENLNELHNVDATLSSLGKYTTTDAAHERLETLEVTIESLENGLEIVFRRLIKSRACLLNIISQ</sequence>
<protein>
    <submittedName>
        <fullName evidence="1">DUF241 domain protein</fullName>
    </submittedName>
</protein>
<dbReference type="KEGG" id="qsa:O6P43_033542"/>
<dbReference type="InterPro" id="IPR004320">
    <property type="entry name" value="BPS1_pln"/>
</dbReference>
<proteinExistence type="predicted"/>
<dbReference type="AlphaFoldDB" id="A0AAD7P6J0"/>
<evidence type="ECO:0000313" key="2">
    <source>
        <dbReference type="Proteomes" id="UP001163823"/>
    </source>
</evidence>
<dbReference type="PANTHER" id="PTHR33070">
    <property type="entry name" value="OS06G0725500 PROTEIN"/>
    <property type="match status" value="1"/>
</dbReference>
<reference evidence="1" key="1">
    <citation type="journal article" date="2023" name="Science">
        <title>Elucidation of the pathway for biosynthesis of saponin adjuvants from the soapbark tree.</title>
        <authorList>
            <person name="Reed J."/>
            <person name="Orme A."/>
            <person name="El-Demerdash A."/>
            <person name="Owen C."/>
            <person name="Martin L.B.B."/>
            <person name="Misra R.C."/>
            <person name="Kikuchi S."/>
            <person name="Rejzek M."/>
            <person name="Martin A.C."/>
            <person name="Harkess A."/>
            <person name="Leebens-Mack J."/>
            <person name="Louveau T."/>
            <person name="Stephenson M.J."/>
            <person name="Osbourn A."/>
        </authorList>
    </citation>
    <scope>NUCLEOTIDE SEQUENCE</scope>
    <source>
        <strain evidence="1">S10</strain>
    </source>
</reference>
<dbReference type="GO" id="GO:0048367">
    <property type="term" value="P:shoot system development"/>
    <property type="evidence" value="ECO:0007669"/>
    <property type="project" value="InterPro"/>
</dbReference>
<gene>
    <name evidence="1" type="ORF">O6P43_033542</name>
</gene>
<dbReference type="EMBL" id="JARAOO010000014">
    <property type="protein sequence ID" value="KAJ7944083.1"/>
    <property type="molecule type" value="Genomic_DNA"/>
</dbReference>
<accession>A0AAD7P6J0</accession>
<dbReference type="Pfam" id="PF03087">
    <property type="entry name" value="BPS1"/>
    <property type="match status" value="1"/>
</dbReference>
<keyword evidence="2" id="KW-1185">Reference proteome</keyword>
<name>A0AAD7P6J0_QUISA</name>
<organism evidence="1 2">
    <name type="scientific">Quillaja saponaria</name>
    <name type="common">Soap bark tree</name>
    <dbReference type="NCBI Taxonomy" id="32244"/>
    <lineage>
        <taxon>Eukaryota</taxon>
        <taxon>Viridiplantae</taxon>
        <taxon>Streptophyta</taxon>
        <taxon>Embryophyta</taxon>
        <taxon>Tracheophyta</taxon>
        <taxon>Spermatophyta</taxon>
        <taxon>Magnoliopsida</taxon>
        <taxon>eudicotyledons</taxon>
        <taxon>Gunneridae</taxon>
        <taxon>Pentapetalae</taxon>
        <taxon>rosids</taxon>
        <taxon>fabids</taxon>
        <taxon>Fabales</taxon>
        <taxon>Quillajaceae</taxon>
        <taxon>Quillaja</taxon>
    </lineage>
</organism>
<dbReference type="Proteomes" id="UP001163823">
    <property type="component" value="Chromosome 14"/>
</dbReference>
<evidence type="ECO:0000313" key="1">
    <source>
        <dbReference type="EMBL" id="KAJ7944083.1"/>
    </source>
</evidence>
<dbReference type="PANTHER" id="PTHR33070:SF109">
    <property type="entry name" value="DOMAIN PROTEIN, PUTATIVE (DUF241)-RELATED"/>
    <property type="match status" value="1"/>
</dbReference>